<name>A0A4C1TXD3_EUMVA</name>
<organism evidence="1 2">
    <name type="scientific">Eumeta variegata</name>
    <name type="common">Bagworm moth</name>
    <name type="synonym">Eumeta japonica</name>
    <dbReference type="NCBI Taxonomy" id="151549"/>
    <lineage>
        <taxon>Eukaryota</taxon>
        <taxon>Metazoa</taxon>
        <taxon>Ecdysozoa</taxon>
        <taxon>Arthropoda</taxon>
        <taxon>Hexapoda</taxon>
        <taxon>Insecta</taxon>
        <taxon>Pterygota</taxon>
        <taxon>Neoptera</taxon>
        <taxon>Endopterygota</taxon>
        <taxon>Lepidoptera</taxon>
        <taxon>Glossata</taxon>
        <taxon>Ditrysia</taxon>
        <taxon>Tineoidea</taxon>
        <taxon>Psychidae</taxon>
        <taxon>Oiketicinae</taxon>
        <taxon>Eumeta</taxon>
    </lineage>
</organism>
<protein>
    <recommendedName>
        <fullName evidence="3">PiggyBac transposable element-derived protein domain-containing protein</fullName>
    </recommendedName>
</protein>
<evidence type="ECO:0008006" key="3">
    <source>
        <dbReference type="Google" id="ProtNLM"/>
    </source>
</evidence>
<dbReference type="OrthoDB" id="75807at2759"/>
<reference evidence="1 2" key="1">
    <citation type="journal article" date="2019" name="Commun. Biol.">
        <title>The bagworm genome reveals a unique fibroin gene that provides high tensile strength.</title>
        <authorList>
            <person name="Kono N."/>
            <person name="Nakamura H."/>
            <person name="Ohtoshi R."/>
            <person name="Tomita M."/>
            <person name="Numata K."/>
            <person name="Arakawa K."/>
        </authorList>
    </citation>
    <scope>NUCLEOTIDE SEQUENCE [LARGE SCALE GENOMIC DNA]</scope>
</reference>
<dbReference type="Proteomes" id="UP000299102">
    <property type="component" value="Unassembled WGS sequence"/>
</dbReference>
<keyword evidence="2" id="KW-1185">Reference proteome</keyword>
<comment type="caution">
    <text evidence="1">The sequence shown here is derived from an EMBL/GenBank/DDBJ whole genome shotgun (WGS) entry which is preliminary data.</text>
</comment>
<evidence type="ECO:0000313" key="1">
    <source>
        <dbReference type="EMBL" id="GBP18699.1"/>
    </source>
</evidence>
<dbReference type="EMBL" id="BGZK01000100">
    <property type="protein sequence ID" value="GBP18699.1"/>
    <property type="molecule type" value="Genomic_DNA"/>
</dbReference>
<dbReference type="AlphaFoldDB" id="A0A4C1TXD3"/>
<sequence>MDVDHEKLLSGDVNFKWQRDFTAFTAIMINNRCRTRKASNRLLPVTNQLLTVAAAADNRKESEAKILSMISTFHDNSTYTEKCWRGEKPICEKTQYNYGGIDLKDQKLYPMERKRGLKWYIKMFKESKPAFSDAKATLLTTPLSVPKPSGHRDGAPRKATVPFKTRRMGTLLIPRAARLGGHVQRSVTITVSVTSVINEGQRGSSWSQPRDMKSKD</sequence>
<evidence type="ECO:0000313" key="2">
    <source>
        <dbReference type="Proteomes" id="UP000299102"/>
    </source>
</evidence>
<proteinExistence type="predicted"/>
<accession>A0A4C1TXD3</accession>
<gene>
    <name evidence="1" type="ORF">EVAR_8524_1</name>
</gene>